<dbReference type="PANTHER" id="PTHR33446:SF13">
    <property type="entry name" value="TONB PROTEIN"/>
    <property type="match status" value="1"/>
</dbReference>
<feature type="region of interest" description="Disordered" evidence="10">
    <location>
        <begin position="121"/>
        <end position="193"/>
    </location>
</feature>
<evidence type="ECO:0000256" key="8">
    <source>
        <dbReference type="ARBA" id="ARBA00022989"/>
    </source>
</evidence>
<keyword evidence="8 11" id="KW-1133">Transmembrane helix</keyword>
<dbReference type="Gene3D" id="3.30.1150.10">
    <property type="match status" value="1"/>
</dbReference>
<evidence type="ECO:0000256" key="2">
    <source>
        <dbReference type="ARBA" id="ARBA00006555"/>
    </source>
</evidence>
<evidence type="ECO:0000259" key="12">
    <source>
        <dbReference type="PROSITE" id="PS52015"/>
    </source>
</evidence>
<dbReference type="GO" id="GO:0005886">
    <property type="term" value="C:plasma membrane"/>
    <property type="evidence" value="ECO:0007669"/>
    <property type="project" value="UniProtKB-SubCell"/>
</dbReference>
<keyword evidence="6 11" id="KW-0812">Transmembrane</keyword>
<feature type="domain" description="TonB C-terminal" evidence="12">
    <location>
        <begin position="191"/>
        <end position="281"/>
    </location>
</feature>
<reference evidence="13 14" key="1">
    <citation type="submission" date="2014-03" db="EMBL/GenBank/DDBJ databases">
        <title>Bradyrhizobium valentinum sp. nov., isolated from effective nodules of Lupinus mariae-josephae, a lupine endemic of basic-lime soils in Eastern Spain.</title>
        <authorList>
            <person name="Duran D."/>
            <person name="Rey L."/>
            <person name="Navarro A."/>
            <person name="Busquets A."/>
            <person name="Imperial J."/>
            <person name="Ruiz-Argueso T."/>
        </authorList>
    </citation>
    <scope>NUCLEOTIDE SEQUENCE [LARGE SCALE GENOMIC DNA]</scope>
    <source>
        <strain evidence="13 14">LmjM3</strain>
    </source>
</reference>
<keyword evidence="4" id="KW-1003">Cell membrane</keyword>
<comment type="caution">
    <text evidence="13">The sequence shown here is derived from an EMBL/GenBank/DDBJ whole genome shotgun (WGS) entry which is preliminary data.</text>
</comment>
<feature type="transmembrane region" description="Helical" evidence="11">
    <location>
        <begin position="20"/>
        <end position="42"/>
    </location>
</feature>
<comment type="subcellular location">
    <subcellularLocation>
        <location evidence="1">Cell inner membrane</location>
        <topology evidence="1">Single-pass membrane protein</topology>
        <orientation evidence="1">Periplasmic side</orientation>
    </subcellularLocation>
</comment>
<feature type="region of interest" description="Disordered" evidence="10">
    <location>
        <begin position="68"/>
        <end position="109"/>
    </location>
</feature>
<keyword evidence="3" id="KW-0813">Transport</keyword>
<evidence type="ECO:0000256" key="6">
    <source>
        <dbReference type="ARBA" id="ARBA00022692"/>
    </source>
</evidence>
<evidence type="ECO:0000313" key="13">
    <source>
        <dbReference type="EMBL" id="KRR12768.1"/>
    </source>
</evidence>
<dbReference type="STRING" id="1518501.CQ10_23265"/>
<protein>
    <submittedName>
        <fullName evidence="13">Energy transducer TonB</fullName>
    </submittedName>
</protein>
<dbReference type="RefSeq" id="WP_057848919.1">
    <property type="nucleotide sequence ID" value="NZ_LLXX01000025.1"/>
</dbReference>
<evidence type="ECO:0000256" key="7">
    <source>
        <dbReference type="ARBA" id="ARBA00022927"/>
    </source>
</evidence>
<evidence type="ECO:0000313" key="14">
    <source>
        <dbReference type="Proteomes" id="UP000051913"/>
    </source>
</evidence>
<organism evidence="13 14">
    <name type="scientific">Bradyrhizobium valentinum</name>
    <dbReference type="NCBI Taxonomy" id="1518501"/>
    <lineage>
        <taxon>Bacteria</taxon>
        <taxon>Pseudomonadati</taxon>
        <taxon>Pseudomonadota</taxon>
        <taxon>Alphaproteobacteria</taxon>
        <taxon>Hyphomicrobiales</taxon>
        <taxon>Nitrobacteraceae</taxon>
        <taxon>Bradyrhizobium</taxon>
    </lineage>
</organism>
<dbReference type="SUPFAM" id="SSF74653">
    <property type="entry name" value="TolA/TonB C-terminal domain"/>
    <property type="match status" value="1"/>
</dbReference>
<proteinExistence type="inferred from homology"/>
<dbReference type="NCBIfam" id="TIGR01352">
    <property type="entry name" value="tonB_Cterm"/>
    <property type="match status" value="1"/>
</dbReference>
<dbReference type="Proteomes" id="UP000051913">
    <property type="component" value="Unassembled WGS sequence"/>
</dbReference>
<feature type="region of interest" description="Disordered" evidence="10">
    <location>
        <begin position="253"/>
        <end position="272"/>
    </location>
</feature>
<dbReference type="PROSITE" id="PS52015">
    <property type="entry name" value="TONB_CTD"/>
    <property type="match status" value="1"/>
</dbReference>
<accession>A0A0R3M612</accession>
<dbReference type="InterPro" id="IPR051045">
    <property type="entry name" value="TonB-dependent_transducer"/>
</dbReference>
<keyword evidence="5" id="KW-0997">Cell inner membrane</keyword>
<dbReference type="GO" id="GO:0015031">
    <property type="term" value="P:protein transport"/>
    <property type="evidence" value="ECO:0007669"/>
    <property type="project" value="UniProtKB-KW"/>
</dbReference>
<evidence type="ECO:0000256" key="1">
    <source>
        <dbReference type="ARBA" id="ARBA00004383"/>
    </source>
</evidence>
<evidence type="ECO:0000256" key="4">
    <source>
        <dbReference type="ARBA" id="ARBA00022475"/>
    </source>
</evidence>
<keyword evidence="7" id="KW-0653">Protein transport</keyword>
<evidence type="ECO:0000256" key="9">
    <source>
        <dbReference type="ARBA" id="ARBA00023136"/>
    </source>
</evidence>
<evidence type="ECO:0000256" key="5">
    <source>
        <dbReference type="ARBA" id="ARBA00022519"/>
    </source>
</evidence>
<comment type="similarity">
    <text evidence="2">Belongs to the TonB family.</text>
</comment>
<dbReference type="InterPro" id="IPR037682">
    <property type="entry name" value="TonB_C"/>
</dbReference>
<name>A0A0R3M612_9BRAD</name>
<evidence type="ECO:0000256" key="11">
    <source>
        <dbReference type="SAM" id="Phobius"/>
    </source>
</evidence>
<keyword evidence="9 11" id="KW-0472">Membrane</keyword>
<evidence type="ECO:0000256" key="10">
    <source>
        <dbReference type="SAM" id="MobiDB-lite"/>
    </source>
</evidence>
<dbReference type="AlphaFoldDB" id="A0A0R3M612"/>
<dbReference type="InterPro" id="IPR006260">
    <property type="entry name" value="TonB/TolA_C"/>
</dbReference>
<dbReference type="EMBL" id="LLXX01000025">
    <property type="protein sequence ID" value="KRR12768.1"/>
    <property type="molecule type" value="Genomic_DNA"/>
</dbReference>
<feature type="compositionally biased region" description="Basic and acidic residues" evidence="10">
    <location>
        <begin position="146"/>
        <end position="158"/>
    </location>
</feature>
<dbReference type="GO" id="GO:0055085">
    <property type="term" value="P:transmembrane transport"/>
    <property type="evidence" value="ECO:0007669"/>
    <property type="project" value="InterPro"/>
</dbReference>
<keyword evidence="14" id="KW-1185">Reference proteome</keyword>
<dbReference type="PANTHER" id="PTHR33446">
    <property type="entry name" value="PROTEIN TONB-RELATED"/>
    <property type="match status" value="1"/>
</dbReference>
<gene>
    <name evidence="13" type="ORF">CP49_08900</name>
</gene>
<evidence type="ECO:0000256" key="3">
    <source>
        <dbReference type="ARBA" id="ARBA00022448"/>
    </source>
</evidence>
<sequence length="281" mass="29753">MIDWRDPDGRPERNLTALSALRWTAAVIVVVATHGGGAWLALNWKPATAAGEPPSAVMIELAPLAVSPEAPPQDVAPGLQMTEAQTEPTPDEPEKPVEKPEEVQEPVPQEVVEKLPENENAEAVLTPPPPEPPKPEPVKKSPPKVKTVEKNKPIDPKKTRAPQTTAPPTSQAQRSDRAAAAHASASFDPSMSPASWRSALMAHLNRHKRPAAAAGTVVTMVAFTIDRSGQVLSSRLVRSSGDSALDAEAVSLPRRASPVPTPPPDVGGGSVTLAVPIRFNR</sequence>
<dbReference type="Pfam" id="PF13103">
    <property type="entry name" value="TonB_2"/>
    <property type="match status" value="1"/>
</dbReference>
<feature type="compositionally biased region" description="Basic and acidic residues" evidence="10">
    <location>
        <begin position="92"/>
        <end position="102"/>
    </location>
</feature>